<keyword evidence="4 11" id="KW-1134">Transmembrane beta strand</keyword>
<dbReference type="GO" id="GO:0009279">
    <property type="term" value="C:cell outer membrane"/>
    <property type="evidence" value="ECO:0007669"/>
    <property type="project" value="UniProtKB-SubCell"/>
</dbReference>
<comment type="similarity">
    <text evidence="2">Belongs to the TonB-dependent receptor family. Hemoglobin/haptoglobin binding protein subfamily.</text>
</comment>
<keyword evidence="7 12" id="KW-0798">TonB box</keyword>
<accession>A0A1H5RLS3</accession>
<evidence type="ECO:0000256" key="13">
    <source>
        <dbReference type="SAM" id="SignalP"/>
    </source>
</evidence>
<dbReference type="EMBL" id="FNVG01000001">
    <property type="protein sequence ID" value="SEF39295.1"/>
    <property type="molecule type" value="Genomic_DNA"/>
</dbReference>
<dbReference type="InterPro" id="IPR000531">
    <property type="entry name" value="Beta-barrel_TonB"/>
</dbReference>
<evidence type="ECO:0000256" key="12">
    <source>
        <dbReference type="RuleBase" id="RU003357"/>
    </source>
</evidence>
<dbReference type="SUPFAM" id="SSF56935">
    <property type="entry name" value="Porins"/>
    <property type="match status" value="1"/>
</dbReference>
<keyword evidence="5 11" id="KW-0812">Transmembrane</keyword>
<evidence type="ECO:0000256" key="11">
    <source>
        <dbReference type="PROSITE-ProRule" id="PRU01360"/>
    </source>
</evidence>
<reference evidence="17" key="1">
    <citation type="submission" date="2016-10" db="EMBL/GenBank/DDBJ databases">
        <authorList>
            <person name="Varghese N."/>
            <person name="Submissions S."/>
        </authorList>
    </citation>
    <scope>NUCLEOTIDE SEQUENCE [LARGE SCALE GENOMIC DNA]</scope>
    <source>
        <strain evidence="17">CGMCC 1.7062</strain>
    </source>
</reference>
<evidence type="ECO:0000313" key="16">
    <source>
        <dbReference type="EMBL" id="SEF39295.1"/>
    </source>
</evidence>
<feature type="domain" description="TonB-dependent receptor-like beta-barrel" evidence="14">
    <location>
        <begin position="251"/>
        <end position="683"/>
    </location>
</feature>
<evidence type="ECO:0000256" key="1">
    <source>
        <dbReference type="ARBA" id="ARBA00004571"/>
    </source>
</evidence>
<organism evidence="16 17">
    <name type="scientific">Vibrio hangzhouensis</name>
    <dbReference type="NCBI Taxonomy" id="462991"/>
    <lineage>
        <taxon>Bacteria</taxon>
        <taxon>Pseudomonadati</taxon>
        <taxon>Pseudomonadota</taxon>
        <taxon>Gammaproteobacteria</taxon>
        <taxon>Vibrionales</taxon>
        <taxon>Vibrionaceae</taxon>
        <taxon>Vibrio</taxon>
    </lineage>
</organism>
<evidence type="ECO:0000256" key="9">
    <source>
        <dbReference type="ARBA" id="ARBA00023170"/>
    </source>
</evidence>
<feature type="domain" description="TonB-dependent receptor plug" evidence="15">
    <location>
        <begin position="46"/>
        <end position="156"/>
    </location>
</feature>
<sequence>MSKLPFKKQLLASAVLSILVSSAHAEQQSNLLNEVVVTATRTEQDAQDVSSSVSKVTSENIESTMAGDVKQAVKYMPGVRAEGSGRFGMSGFNIRGMDGSRVKILVDGVQQPHAYNPGASEQRKYPNAIEIDTLAEIEVNKGPSSSLYGSDALGGVVLMRTKNPDDVLITDGDEDRFGIKTGYSSADENFKTTATWARRHGKLETLLMLTYANGSETKTHGSAADVDGVYRGAANPANKKLGNVLAKAFYQINDDHRVGTTIEYYDYSYDEKTRSLEGYSMGSMLTYNDRYSNDNNKRLRLGFEHEWNINAVLADDLMWSVNYQDSNTLNENYDTVSSHIPSLNYGRRMRERKASDQTIQLDLQANKLIDSSNAYHMLTYGLAYMDNKFKTENTDYKYDLGTVAPGHTDIPDATTQKFGVFVQDQMFLLDEQLVLNAGIRYDYFNTEPKTNDGYDKQQPSSQNDAFTGKLGAVYHLNDQYSVFGQISQGFKAPTVQQLYYFYDQGAIFEPDPNLKAERSISYETGLRSQTDAAKYEIVGFFNQYRDFITTQKVGTSEGKDVYSPTNLDQVEIKGLEFSSTALLDRLLYGPTGLYAKFSIAYTEGKDLKTGKELDTISPLTSVLALGYDDVINNWGGITSLTMVGRKTEWQEEDNIDAPGYAVMDITAYYKPLEDLTLRAGLFNAFDTKYWLYEDLRNKTSSSTHKNNDLYTQPGRNWGVNLEYMF</sequence>
<dbReference type="InterPro" id="IPR037066">
    <property type="entry name" value="Plug_dom_sf"/>
</dbReference>
<dbReference type="InterPro" id="IPR039426">
    <property type="entry name" value="TonB-dep_rcpt-like"/>
</dbReference>
<dbReference type="OrthoDB" id="9764669at2"/>
<evidence type="ECO:0000256" key="10">
    <source>
        <dbReference type="ARBA" id="ARBA00023237"/>
    </source>
</evidence>
<proteinExistence type="inferred from homology"/>
<protein>
    <submittedName>
        <fullName evidence="16">Hemoglobin/transferrin/lactoferrin receptor protein</fullName>
    </submittedName>
</protein>
<evidence type="ECO:0000259" key="14">
    <source>
        <dbReference type="Pfam" id="PF00593"/>
    </source>
</evidence>
<dbReference type="Gene3D" id="2.170.130.10">
    <property type="entry name" value="TonB-dependent receptor, plug domain"/>
    <property type="match status" value="1"/>
</dbReference>
<keyword evidence="9 16" id="KW-0675">Receptor</keyword>
<dbReference type="InterPro" id="IPR011276">
    <property type="entry name" value="TonB_haem/Hb_rcpt"/>
</dbReference>
<dbReference type="Proteomes" id="UP000236721">
    <property type="component" value="Unassembled WGS sequence"/>
</dbReference>
<dbReference type="GO" id="GO:0044718">
    <property type="term" value="P:siderophore transmembrane transport"/>
    <property type="evidence" value="ECO:0007669"/>
    <property type="project" value="TreeGrafter"/>
</dbReference>
<feature type="signal peptide" evidence="13">
    <location>
        <begin position="1"/>
        <end position="25"/>
    </location>
</feature>
<evidence type="ECO:0000256" key="3">
    <source>
        <dbReference type="ARBA" id="ARBA00022448"/>
    </source>
</evidence>
<evidence type="ECO:0000256" key="2">
    <source>
        <dbReference type="ARBA" id="ARBA00008143"/>
    </source>
</evidence>
<dbReference type="GO" id="GO:0015232">
    <property type="term" value="F:heme transmembrane transporter activity"/>
    <property type="evidence" value="ECO:0007669"/>
    <property type="project" value="InterPro"/>
</dbReference>
<comment type="subcellular location">
    <subcellularLocation>
        <location evidence="1 11">Cell outer membrane</location>
        <topology evidence="1 11">Multi-pass membrane protein</topology>
    </subcellularLocation>
</comment>
<evidence type="ECO:0000256" key="8">
    <source>
        <dbReference type="ARBA" id="ARBA00023136"/>
    </source>
</evidence>
<dbReference type="InterPro" id="IPR012910">
    <property type="entry name" value="Plug_dom"/>
</dbReference>
<evidence type="ECO:0000259" key="15">
    <source>
        <dbReference type="Pfam" id="PF07715"/>
    </source>
</evidence>
<dbReference type="CDD" id="cd01347">
    <property type="entry name" value="ligand_gated_channel"/>
    <property type="match status" value="1"/>
</dbReference>
<dbReference type="RefSeq" id="WP_103878281.1">
    <property type="nucleotide sequence ID" value="NZ_FNVG01000001.1"/>
</dbReference>
<dbReference type="AlphaFoldDB" id="A0A1H5RLS3"/>
<keyword evidence="6 13" id="KW-0732">Signal</keyword>
<evidence type="ECO:0000256" key="7">
    <source>
        <dbReference type="ARBA" id="ARBA00023077"/>
    </source>
</evidence>
<dbReference type="Gene3D" id="2.40.170.20">
    <property type="entry name" value="TonB-dependent receptor, beta-barrel domain"/>
    <property type="match status" value="1"/>
</dbReference>
<evidence type="ECO:0000256" key="4">
    <source>
        <dbReference type="ARBA" id="ARBA00022452"/>
    </source>
</evidence>
<dbReference type="Pfam" id="PF07715">
    <property type="entry name" value="Plug"/>
    <property type="match status" value="1"/>
</dbReference>
<evidence type="ECO:0000256" key="6">
    <source>
        <dbReference type="ARBA" id="ARBA00022729"/>
    </source>
</evidence>
<keyword evidence="17" id="KW-1185">Reference proteome</keyword>
<keyword evidence="10 11" id="KW-0998">Cell outer membrane</keyword>
<dbReference type="NCBIfam" id="TIGR01785">
    <property type="entry name" value="TonB-hemin"/>
    <property type="match status" value="1"/>
</dbReference>
<evidence type="ECO:0000256" key="5">
    <source>
        <dbReference type="ARBA" id="ARBA00022692"/>
    </source>
</evidence>
<gene>
    <name evidence="16" type="ORF">SAMN04488244_10110</name>
</gene>
<keyword evidence="3 11" id="KW-0813">Transport</keyword>
<dbReference type="NCBIfam" id="TIGR01786">
    <property type="entry name" value="TonB-hemlactrns"/>
    <property type="match status" value="1"/>
</dbReference>
<feature type="chain" id="PRO_5009283170" evidence="13">
    <location>
        <begin position="26"/>
        <end position="725"/>
    </location>
</feature>
<dbReference type="InterPro" id="IPR010949">
    <property type="entry name" value="TonB_Hb/transfer/lactofer_rcpt"/>
</dbReference>
<name>A0A1H5RLS3_9VIBR</name>
<dbReference type="PROSITE" id="PS52016">
    <property type="entry name" value="TONB_DEPENDENT_REC_3"/>
    <property type="match status" value="1"/>
</dbReference>
<keyword evidence="8 11" id="KW-0472">Membrane</keyword>
<dbReference type="PANTHER" id="PTHR30069">
    <property type="entry name" value="TONB-DEPENDENT OUTER MEMBRANE RECEPTOR"/>
    <property type="match status" value="1"/>
</dbReference>
<evidence type="ECO:0000313" key="17">
    <source>
        <dbReference type="Proteomes" id="UP000236721"/>
    </source>
</evidence>
<dbReference type="InterPro" id="IPR036942">
    <property type="entry name" value="Beta-barrel_TonB_sf"/>
</dbReference>
<dbReference type="GO" id="GO:0015344">
    <property type="term" value="F:siderophore uptake transmembrane transporter activity"/>
    <property type="evidence" value="ECO:0007669"/>
    <property type="project" value="TreeGrafter"/>
</dbReference>
<dbReference type="Pfam" id="PF00593">
    <property type="entry name" value="TonB_dep_Rec_b-barrel"/>
    <property type="match status" value="1"/>
</dbReference>
<dbReference type="PANTHER" id="PTHR30069:SF29">
    <property type="entry name" value="HEMOGLOBIN AND HEMOGLOBIN-HAPTOGLOBIN-BINDING PROTEIN 1-RELATED"/>
    <property type="match status" value="1"/>
</dbReference>